<feature type="transmembrane region" description="Helical" evidence="2">
    <location>
        <begin position="61"/>
        <end position="80"/>
    </location>
</feature>
<evidence type="ECO:0000313" key="4">
    <source>
        <dbReference type="Proteomes" id="UP001578633"/>
    </source>
</evidence>
<feature type="transmembrane region" description="Helical" evidence="2">
    <location>
        <begin position="477"/>
        <end position="500"/>
    </location>
</feature>
<gene>
    <name evidence="3" type="ORF">ACET3X_002353</name>
</gene>
<dbReference type="EMBL" id="JBHGVX010000002">
    <property type="protein sequence ID" value="KAL1798316.1"/>
    <property type="molecule type" value="Genomic_DNA"/>
</dbReference>
<feature type="transmembrane region" description="Helical" evidence="2">
    <location>
        <begin position="239"/>
        <end position="258"/>
    </location>
</feature>
<organism evidence="3 4">
    <name type="scientific">Alternaria dauci</name>
    <dbReference type="NCBI Taxonomy" id="48095"/>
    <lineage>
        <taxon>Eukaryota</taxon>
        <taxon>Fungi</taxon>
        <taxon>Dikarya</taxon>
        <taxon>Ascomycota</taxon>
        <taxon>Pezizomycotina</taxon>
        <taxon>Dothideomycetes</taxon>
        <taxon>Pleosporomycetidae</taxon>
        <taxon>Pleosporales</taxon>
        <taxon>Pleosporineae</taxon>
        <taxon>Pleosporaceae</taxon>
        <taxon>Alternaria</taxon>
        <taxon>Alternaria sect. Porri</taxon>
    </lineage>
</organism>
<feature type="transmembrane region" description="Helical" evidence="2">
    <location>
        <begin position="21"/>
        <end position="41"/>
    </location>
</feature>
<keyword evidence="2" id="KW-1133">Transmembrane helix</keyword>
<name>A0ABR3UPA8_9PLEO</name>
<reference evidence="3 4" key="1">
    <citation type="submission" date="2024-09" db="EMBL/GenBank/DDBJ databases">
        <title>T2T genomes of carrot and Alternaria dauci and their utility for understanding host-pathogen interaction during carrot leaf blight disease.</title>
        <authorList>
            <person name="Liu W."/>
            <person name="Xu S."/>
            <person name="Ou C."/>
            <person name="Liu X."/>
            <person name="Zhuang F."/>
            <person name="Deng X.W."/>
        </authorList>
    </citation>
    <scope>NUCLEOTIDE SEQUENCE [LARGE SCALE GENOMIC DNA]</scope>
    <source>
        <strain evidence="3 4">A2016</strain>
    </source>
</reference>
<dbReference type="PANTHER" id="PTHR35043">
    <property type="entry name" value="TRANSCRIPTION FACTOR DOMAIN-CONTAINING PROTEIN"/>
    <property type="match status" value="1"/>
</dbReference>
<dbReference type="Proteomes" id="UP001578633">
    <property type="component" value="Chromosome 2"/>
</dbReference>
<proteinExistence type="predicted"/>
<keyword evidence="4" id="KW-1185">Reference proteome</keyword>
<feature type="region of interest" description="Disordered" evidence="1">
    <location>
        <begin position="113"/>
        <end position="141"/>
    </location>
</feature>
<accession>A0ABR3UPA8</accession>
<feature type="transmembrane region" description="Helical" evidence="2">
    <location>
        <begin position="556"/>
        <end position="577"/>
    </location>
</feature>
<dbReference type="RefSeq" id="XP_069308900.1">
    <property type="nucleotide sequence ID" value="XM_069449086.1"/>
</dbReference>
<sequence length="604" mass="69268">MYTPPANATFFSWKAEPYVRGTSSILTSCLITLTLCVWTAVHLNIPKYQKASQATWRKVAWLITAMLAPELVALAAFCQYREATALGKRVRKVYGQKEPSFWSLSTSKRVTKLEDDENGGSESEQSRQLQQLDATETKRRRHPWTRTHSFYALMGGFAIDTRRCEKNFLSHGRNRMILNPVGFTYLLEHEPDLLPDLSLEEIQDKSKASNIAKTIVCCQAIWFCAQCCARWYADIGFSLLELNTLAHCICALLIFMLWWKKPLDVDSPTLINAEDMMELAGFMALCSYSRSSQKSRWRWRCSHPRLKLIPPGYEYSLPESCTGEVILQFQDREEPQQVGDSSERYEKAKYSWSPWFGSRFSRKYNTVASGIPEQERLRLMSNRTFGSFQYLGPCAKHDDTPRAAKKNIATRRTHVHKLVLNEADQYCWLLASKSLTKYDTLLQLDQHTDNNLEKYLTDCNERMLVDRVGDIPRIETLSGVVVVATLAIAGFIYGGVHLAAWNTMFRTKMEEYLWKISAISLAASGPMGVCVIFIFRSWNIEREDDMSLGRFLLTSLLMFILPAVGVVYVVARVYLIVESFLNLTYLEASIFVVPNWLQYFPHIT</sequence>
<comment type="caution">
    <text evidence="3">The sequence shown here is derived from an EMBL/GenBank/DDBJ whole genome shotgun (WGS) entry which is preliminary data.</text>
</comment>
<dbReference type="GeneID" id="96082675"/>
<keyword evidence="2" id="KW-0472">Membrane</keyword>
<keyword evidence="2" id="KW-0812">Transmembrane</keyword>
<dbReference type="PANTHER" id="PTHR35043:SF9">
    <property type="match status" value="1"/>
</dbReference>
<evidence type="ECO:0000256" key="2">
    <source>
        <dbReference type="SAM" id="Phobius"/>
    </source>
</evidence>
<protein>
    <submittedName>
        <fullName evidence="3">Uncharacterized protein</fullName>
    </submittedName>
</protein>
<evidence type="ECO:0000313" key="3">
    <source>
        <dbReference type="EMBL" id="KAL1798316.1"/>
    </source>
</evidence>
<feature type="transmembrane region" description="Helical" evidence="2">
    <location>
        <begin position="512"/>
        <end position="535"/>
    </location>
</feature>
<feature type="compositionally biased region" description="Low complexity" evidence="1">
    <location>
        <begin position="121"/>
        <end position="132"/>
    </location>
</feature>
<evidence type="ECO:0000256" key="1">
    <source>
        <dbReference type="SAM" id="MobiDB-lite"/>
    </source>
</evidence>